<organism evidence="1 2">
    <name type="scientific">Argiope bruennichi</name>
    <name type="common">Wasp spider</name>
    <name type="synonym">Aranea bruennichi</name>
    <dbReference type="NCBI Taxonomy" id="94029"/>
    <lineage>
        <taxon>Eukaryota</taxon>
        <taxon>Metazoa</taxon>
        <taxon>Ecdysozoa</taxon>
        <taxon>Arthropoda</taxon>
        <taxon>Chelicerata</taxon>
        <taxon>Arachnida</taxon>
        <taxon>Araneae</taxon>
        <taxon>Araneomorphae</taxon>
        <taxon>Entelegynae</taxon>
        <taxon>Araneoidea</taxon>
        <taxon>Araneidae</taxon>
        <taxon>Argiope</taxon>
    </lineage>
</organism>
<dbReference type="EMBL" id="JABXBU010000002">
    <property type="protein sequence ID" value="KAF8793687.1"/>
    <property type="molecule type" value="Genomic_DNA"/>
</dbReference>
<dbReference type="Proteomes" id="UP000807504">
    <property type="component" value="Unassembled WGS sequence"/>
</dbReference>
<evidence type="ECO:0000313" key="1">
    <source>
        <dbReference type="EMBL" id="KAF8793687.1"/>
    </source>
</evidence>
<proteinExistence type="predicted"/>
<keyword evidence="2" id="KW-1185">Reference proteome</keyword>
<protein>
    <submittedName>
        <fullName evidence="1">Uncharacterized protein</fullName>
    </submittedName>
</protein>
<evidence type="ECO:0000313" key="2">
    <source>
        <dbReference type="Proteomes" id="UP000807504"/>
    </source>
</evidence>
<name>A0A8T0FR96_ARGBR</name>
<reference evidence="1" key="1">
    <citation type="journal article" date="2020" name="bioRxiv">
        <title>Chromosome-level reference genome of the European wasp spider Argiope bruennichi: a resource for studies on range expansion and evolutionary adaptation.</title>
        <authorList>
            <person name="Sheffer M.M."/>
            <person name="Hoppe A."/>
            <person name="Krehenwinkel H."/>
            <person name="Uhl G."/>
            <person name="Kuss A.W."/>
            <person name="Jensen L."/>
            <person name="Jensen C."/>
            <person name="Gillespie R.G."/>
            <person name="Hoff K.J."/>
            <person name="Prost S."/>
        </authorList>
    </citation>
    <scope>NUCLEOTIDE SEQUENCE</scope>
</reference>
<comment type="caution">
    <text evidence="1">The sequence shown here is derived from an EMBL/GenBank/DDBJ whole genome shotgun (WGS) entry which is preliminary data.</text>
</comment>
<accession>A0A8T0FR96</accession>
<gene>
    <name evidence="1" type="ORF">HNY73_001737</name>
</gene>
<sequence length="112" mass="12827">MNTHQTEVVEEACETSSQNAENSIVKKSSKLDSTHYNQIIETAETKKSSIMKRFAESCQTLIKLKPSTNENQLYLLCPVEMPNCKFNNNRHPFSCRLQEDWFEALNKALSPS</sequence>
<dbReference type="AlphaFoldDB" id="A0A8T0FR96"/>
<reference evidence="1" key="2">
    <citation type="submission" date="2020-06" db="EMBL/GenBank/DDBJ databases">
        <authorList>
            <person name="Sheffer M."/>
        </authorList>
    </citation>
    <scope>NUCLEOTIDE SEQUENCE</scope>
</reference>